<keyword evidence="5 9" id="KW-0863">Zinc-finger</keyword>
<dbReference type="InterPro" id="IPR003126">
    <property type="entry name" value="Znf_UBR"/>
</dbReference>
<dbReference type="GO" id="GO:0008270">
    <property type="term" value="F:zinc ion binding"/>
    <property type="evidence" value="ECO:0007669"/>
    <property type="project" value="UniProtKB-UniRule"/>
</dbReference>
<evidence type="ECO:0000256" key="1">
    <source>
        <dbReference type="ARBA" id="ARBA00000900"/>
    </source>
</evidence>
<dbReference type="InterPro" id="IPR044046">
    <property type="entry name" value="E3_ligase_UBR-like_C"/>
</dbReference>
<dbReference type="GO" id="GO:0016567">
    <property type="term" value="P:protein ubiquitination"/>
    <property type="evidence" value="ECO:0007669"/>
    <property type="project" value="UniProtKB-UniRule"/>
</dbReference>
<dbReference type="CDD" id="cd19672">
    <property type="entry name" value="UBR-box_UBR1_like"/>
    <property type="match status" value="1"/>
</dbReference>
<comment type="catalytic activity">
    <reaction evidence="1 9">
        <text>S-ubiquitinyl-[E2 ubiquitin-conjugating enzyme]-L-cysteine + [acceptor protein]-L-lysine = [E2 ubiquitin-conjugating enzyme]-L-cysteine + N(6)-ubiquitinyl-[acceptor protein]-L-lysine.</text>
        <dbReference type="EC" id="2.3.2.27"/>
    </reaction>
</comment>
<accession>A0A132A5I9</accession>
<feature type="region of interest" description="Disordered" evidence="10">
    <location>
        <begin position="1054"/>
        <end position="1079"/>
    </location>
</feature>
<sequence>MGESSTQISQDQHVTEFEAYQTIKNSLSQIISFSKLECLDDNLAKSFVNLIESHWRELIPIIYRPRSAKINSTFNESIGFDELILPLEWFITGSDQPKSLFTKLKEISKPPQLCGKVFRPGEPNYSCRDCSYDSTCVLCVDCFKNSVHRRHRYKICHSSFGYCDCGDSEAWKCDPICSLHSQDPSIIQVECPFFSSIFNDNVNTILSQCFGENQFERILERLRIVFSFVLDYIYTVIGWLESSMPKRLDREHRNQSFVSVLYNDETHTYDHVISALLKSINCDSKLATDYATTVDREGRCIIYLGTKENCEKINSHIHDVNRRNSERILSVKVFSVDVIAHQTFCTRLLNWIMQLLPVCSQFRSILAEFLYGNCDRLRYFTQSNDDFANLSLIERIMKSDTSYWKSIRVIWHHLFMSGLMLDMEPKKQFAKIFTRHYYRLLKDFVHDDHEHRFSVLALAVQIYTVPSIATMLIEEENALAVILDAFLELNFDYHSSGKFKFETLSNTTLFKRSYAALTDLQYLLTKTGETIVWTEQLRNNFINGVESFMKLLKRMQNMDSLVRQISQHIEYEPGWDLGMNFEIRICAIIKLLIEWTVTDSKVFCNVLSIGHRLMKDSFDYYATGALKHNQNPLTNTFCTTTRKHCADRSALVFDYNVSRREVSIHIPLVRFISALTLYLPKHNLWNELKVGESNAAVNESKLINHVLNMECLMELPLRVQVLLGQYRAGMWRRNGYSLINQIIFYQNPRLRETTYDLDILALQIGAAALEPNEFMIHVMCKYNVEKILFDQQDSSATIPNEDSIKHQITLLEEFLRLIYTILVERYVVGLGNVNLEDCCKNEIIQWLCKESMSNSDLLSHLSYDDSQLNVEDLIANVADFKSSNSFSNTAGRYILKENFYNKFNPFYYHYSRQDQSAAMENQTKRRRDAKMKFHCCPPPPLPDFVTEFESINRILLCDVTLNIIKSVLEKTIDLKNAFFSDFQFQLCLYLIGIGLNEQLKRPKSFDFSNRAENFGILSLLDQCSSRHVITRIETYQNLYEWCLDRLKQARSSSSLDSKSMENCSEDAVNSDNQSIKNDDEMNRRRQMAAARKQKILQQMQRQQKTFMEENEEYFKTNEIDRSSNREESLQEHSKNNLIIEQEQNQSSSPGIAFGSKRSLCEDESINRIYTCILCLESQDVDCDNNGRFILLAGFLQRSTVLSQNRTIQSWNDKSNILCPRSDHNYGFFINTCTHHMHNDCFEKYIDTTLANERRRSNHRYQRSTFDLKQEFLCPLCECLSNITIPVMPKLKKPIEPSKLQASISMDHWLNAMLAISQDCNRIWIDKFDSIVNVGNFIKSFPELLQYVGEDSRDNLNQIKIEYIAHQQPSLDSSEQSRKIRASLFSNLMEAFKKILKNNDSPSKGDPHETIYCIYWTISFTIQVMERSMRLETKSLSDLKENRHYQCLKSLISLVRNQTYFLPSIFARRIFMYLINYLLVGTVYQSSPYSILEVDAFTLLIALLATAPSFFEDQFDDQNMIKTSREDFSAAKNLNNFKIPLGNCFDKNLMELIIVYHLVQIILTANITDSNDDSKTASTVPMDIDSQEDVGEDYSTTSTYIAAFCKDILIAAGHSFSEEELFSKASNILMKLKQSLLPFLRSIALWAFFLTGCQWPEKLWKQDTNKIDDVEEDYDLLCRYLAIENNMATLLQSINLKHLCLSWTRHPKLSTLFSPTGKSSSSRTLLKSSYSFLKQPHPLNRLIDLPDDFSDLINSVANFTCPNSNGEESRSPTMCLVCGAILCSQNYCCQRQVLKEFVGACNYHSRQCSASVGIFLRIRDNKILLLASRGRGCYLPSPYVDKYGETDSGLFRGHPMFLSSSAYEQLRQLWFRNGIVERIVHRMESSKSLATTNWIVM</sequence>
<dbReference type="UniPathway" id="UPA00143"/>
<dbReference type="Pfam" id="PF02207">
    <property type="entry name" value="zf-UBR"/>
    <property type="match status" value="1"/>
</dbReference>
<keyword evidence="4 9" id="KW-0479">Metal-binding</keyword>
<dbReference type="InterPro" id="IPR014719">
    <property type="entry name" value="Ribosomal_bL12_C/ClpS-like"/>
</dbReference>
<protein>
    <recommendedName>
        <fullName evidence="9">E3 ubiquitin-protein ligase</fullName>
        <ecNumber evidence="9">2.3.2.27</ecNumber>
    </recommendedName>
</protein>
<keyword evidence="6 9" id="KW-0833">Ubl conjugation pathway</keyword>
<dbReference type="InterPro" id="IPR042065">
    <property type="entry name" value="E3_ELL-like"/>
</dbReference>
<dbReference type="EC" id="2.3.2.27" evidence="9"/>
<reference evidence="11 12" key="1">
    <citation type="journal article" date="2015" name="Parasit. Vectors">
        <title>Draft genome of the scabies mite.</title>
        <authorList>
            <person name="Rider S.D.Jr."/>
            <person name="Morgan M.S."/>
            <person name="Arlian L.G."/>
        </authorList>
    </citation>
    <scope>NUCLEOTIDE SEQUENCE [LARGE SCALE GENOMIC DNA]</scope>
    <source>
        <strain evidence="11">Arlian Lab</strain>
    </source>
</reference>
<dbReference type="Pfam" id="PF02617">
    <property type="entry name" value="ClpS"/>
    <property type="match status" value="1"/>
</dbReference>
<evidence type="ECO:0000256" key="6">
    <source>
        <dbReference type="ARBA" id="ARBA00022786"/>
    </source>
</evidence>
<evidence type="ECO:0000256" key="8">
    <source>
        <dbReference type="ARBA" id="ARBA00046341"/>
    </source>
</evidence>
<dbReference type="InterPro" id="IPR055194">
    <property type="entry name" value="UBR1-like_WH"/>
</dbReference>
<comment type="function">
    <text evidence="9">Ubiquitin ligase protein which is a component of the N-end rule pathway. Recognizes and binds to proteins bearing specific N-terminal residues that are destabilizing according to the N-end rule, leading to their ubiquitination and subsequent degradation.</text>
</comment>
<evidence type="ECO:0000256" key="2">
    <source>
        <dbReference type="ARBA" id="ARBA00004906"/>
    </source>
</evidence>
<evidence type="ECO:0000313" key="11">
    <source>
        <dbReference type="EMBL" id="KPM06228.1"/>
    </source>
</evidence>
<dbReference type="Pfam" id="PF18995">
    <property type="entry name" value="PRT6_C"/>
    <property type="match status" value="1"/>
</dbReference>
<keyword evidence="3 9" id="KW-0808">Transferase</keyword>
<dbReference type="SUPFAM" id="SSF54736">
    <property type="entry name" value="ClpS-like"/>
    <property type="match status" value="1"/>
</dbReference>
<name>A0A132A5I9_SARSC</name>
<dbReference type="InterPro" id="IPR003769">
    <property type="entry name" value="ClpS_core"/>
</dbReference>
<dbReference type="InterPro" id="IPR039164">
    <property type="entry name" value="UBR1-like"/>
</dbReference>
<dbReference type="GO" id="GO:0005737">
    <property type="term" value="C:cytoplasm"/>
    <property type="evidence" value="ECO:0007669"/>
    <property type="project" value="TreeGrafter"/>
</dbReference>
<keyword evidence="7 9" id="KW-0862">Zinc</keyword>
<dbReference type="InterPro" id="IPR036390">
    <property type="entry name" value="WH_DNA-bd_sf"/>
</dbReference>
<dbReference type="GO" id="GO:0071596">
    <property type="term" value="P:ubiquitin-dependent protein catabolic process via the N-end rule pathway"/>
    <property type="evidence" value="ECO:0007669"/>
    <property type="project" value="UniProtKB-UniRule"/>
</dbReference>
<dbReference type="VEuPathDB" id="VectorBase:SSCA004898"/>
<evidence type="ECO:0000256" key="9">
    <source>
        <dbReference type="RuleBase" id="RU366018"/>
    </source>
</evidence>
<gene>
    <name evidence="11" type="ORF">QR98_0047010</name>
</gene>
<dbReference type="SMART" id="SM00396">
    <property type="entry name" value="ZnF_UBR1"/>
    <property type="match status" value="1"/>
</dbReference>
<proteinExistence type="inferred from homology"/>
<dbReference type="OrthoDB" id="6516138at2759"/>
<evidence type="ECO:0000256" key="3">
    <source>
        <dbReference type="ARBA" id="ARBA00022679"/>
    </source>
</evidence>
<dbReference type="Gene3D" id="3.30.1390.10">
    <property type="match status" value="1"/>
</dbReference>
<dbReference type="Gene3D" id="2.10.110.30">
    <property type="match status" value="1"/>
</dbReference>
<dbReference type="SUPFAM" id="SSF46785">
    <property type="entry name" value="Winged helix' DNA-binding domain"/>
    <property type="match status" value="1"/>
</dbReference>
<evidence type="ECO:0000256" key="10">
    <source>
        <dbReference type="SAM" id="MobiDB-lite"/>
    </source>
</evidence>
<dbReference type="PANTHER" id="PTHR21497:SF24">
    <property type="entry name" value="E3 UBIQUITIN-PROTEIN LIGASE UBR1"/>
    <property type="match status" value="1"/>
</dbReference>
<evidence type="ECO:0000256" key="5">
    <source>
        <dbReference type="ARBA" id="ARBA00022771"/>
    </source>
</evidence>
<dbReference type="Pfam" id="PF22960">
    <property type="entry name" value="WHD_UBR1"/>
    <property type="match status" value="1"/>
</dbReference>
<dbReference type="GO" id="GO:0061630">
    <property type="term" value="F:ubiquitin protein ligase activity"/>
    <property type="evidence" value="ECO:0007669"/>
    <property type="project" value="UniProtKB-UniRule"/>
</dbReference>
<dbReference type="Proteomes" id="UP000616769">
    <property type="component" value="Unassembled WGS sequence"/>
</dbReference>
<comment type="pathway">
    <text evidence="2 9">Protein modification; protein ubiquitination.</text>
</comment>
<dbReference type="FunFam" id="2.10.110.30:FF:000001">
    <property type="entry name" value="E3 ubiquitin-protein ligase UBR2 isoform 1"/>
    <property type="match status" value="1"/>
</dbReference>
<dbReference type="Gene3D" id="1.10.10.2670">
    <property type="entry name" value="E3 ubiquitin-protein ligase"/>
    <property type="match status" value="1"/>
</dbReference>
<organism evidence="11 12">
    <name type="scientific">Sarcoptes scabiei</name>
    <name type="common">Itch mite</name>
    <name type="synonym">Acarus scabiei</name>
    <dbReference type="NCBI Taxonomy" id="52283"/>
    <lineage>
        <taxon>Eukaryota</taxon>
        <taxon>Metazoa</taxon>
        <taxon>Ecdysozoa</taxon>
        <taxon>Arthropoda</taxon>
        <taxon>Chelicerata</taxon>
        <taxon>Arachnida</taxon>
        <taxon>Acari</taxon>
        <taxon>Acariformes</taxon>
        <taxon>Sarcoptiformes</taxon>
        <taxon>Astigmata</taxon>
        <taxon>Psoroptidia</taxon>
        <taxon>Sarcoptoidea</taxon>
        <taxon>Sarcoptidae</taxon>
        <taxon>Sarcoptinae</taxon>
        <taxon>Sarcoptes</taxon>
    </lineage>
</organism>
<comment type="caution">
    <text evidence="11">The sequence shown here is derived from an EMBL/GenBank/DDBJ whole genome shotgun (WGS) entry which is preliminary data.</text>
</comment>
<evidence type="ECO:0000313" key="12">
    <source>
        <dbReference type="Proteomes" id="UP000616769"/>
    </source>
</evidence>
<evidence type="ECO:0000256" key="7">
    <source>
        <dbReference type="ARBA" id="ARBA00022833"/>
    </source>
</evidence>
<dbReference type="EMBL" id="JXLN01010711">
    <property type="protein sequence ID" value="KPM06228.1"/>
    <property type="molecule type" value="Genomic_DNA"/>
</dbReference>
<comment type="similarity">
    <text evidence="8 9">Belongs to the E3 ubiquitin-protein ligase UBR1-like family.</text>
</comment>
<evidence type="ECO:0000256" key="4">
    <source>
        <dbReference type="ARBA" id="ARBA00022723"/>
    </source>
</evidence>
<dbReference type="GO" id="GO:0000151">
    <property type="term" value="C:ubiquitin ligase complex"/>
    <property type="evidence" value="ECO:0007669"/>
    <property type="project" value="TreeGrafter"/>
</dbReference>
<feature type="compositionally biased region" description="Polar residues" evidence="10">
    <location>
        <begin position="1054"/>
        <end position="1075"/>
    </location>
</feature>
<dbReference type="PANTHER" id="PTHR21497">
    <property type="entry name" value="UBIQUITIN LIGASE E3 ALPHA-RELATED"/>
    <property type="match status" value="1"/>
</dbReference>
<dbReference type="PROSITE" id="PS51157">
    <property type="entry name" value="ZF_UBR"/>
    <property type="match status" value="1"/>
</dbReference>